<evidence type="ECO:0000256" key="4">
    <source>
        <dbReference type="ARBA" id="ARBA00022723"/>
    </source>
</evidence>
<comment type="caution">
    <text evidence="15">The sequence shown here is derived from an EMBL/GenBank/DDBJ whole genome shotgun (WGS) entry which is preliminary data.</text>
</comment>
<dbReference type="InterPro" id="IPR019741">
    <property type="entry name" value="Galactokinase_CS"/>
</dbReference>
<keyword evidence="16" id="KW-1185">Reference proteome</keyword>
<comment type="similarity">
    <text evidence="1">Belongs to the GHMP kinase family. GalK subfamily.</text>
</comment>
<dbReference type="GO" id="GO:0046872">
    <property type="term" value="F:metal ion binding"/>
    <property type="evidence" value="ECO:0007669"/>
    <property type="project" value="UniProtKB-KW"/>
</dbReference>
<dbReference type="FunFam" id="3.30.70.890:FF:000001">
    <property type="entry name" value="Galactokinase"/>
    <property type="match status" value="1"/>
</dbReference>
<evidence type="ECO:0000256" key="2">
    <source>
        <dbReference type="ARBA" id="ARBA00022490"/>
    </source>
</evidence>
<keyword evidence="6 15" id="KW-0418">Kinase</keyword>
<feature type="domain" description="Galactokinase N-terminal" evidence="14">
    <location>
        <begin position="10"/>
        <end position="58"/>
    </location>
</feature>
<dbReference type="NCBIfam" id="TIGR00131">
    <property type="entry name" value="gal_kin"/>
    <property type="match status" value="1"/>
</dbReference>
<dbReference type="FunFam" id="3.30.230.10:FF:000017">
    <property type="entry name" value="Galactokinase"/>
    <property type="match status" value="1"/>
</dbReference>
<evidence type="ECO:0000313" key="15">
    <source>
        <dbReference type="EMBL" id="PRX46455.1"/>
    </source>
</evidence>
<dbReference type="Gene3D" id="3.30.230.10">
    <property type="match status" value="1"/>
</dbReference>
<feature type="domain" description="GHMP kinase N-terminal" evidence="12">
    <location>
        <begin position="98"/>
        <end position="188"/>
    </location>
</feature>
<dbReference type="SUPFAM" id="SSF54211">
    <property type="entry name" value="Ribosomal protein S5 domain 2-like"/>
    <property type="match status" value="1"/>
</dbReference>
<evidence type="ECO:0000256" key="11">
    <source>
        <dbReference type="NCBIfam" id="TIGR00131"/>
    </source>
</evidence>
<evidence type="ECO:0000256" key="7">
    <source>
        <dbReference type="ARBA" id="ARBA00022840"/>
    </source>
</evidence>
<evidence type="ECO:0000313" key="16">
    <source>
        <dbReference type="Proteomes" id="UP000238362"/>
    </source>
</evidence>
<dbReference type="EMBL" id="PVNH01000007">
    <property type="protein sequence ID" value="PRX46455.1"/>
    <property type="molecule type" value="Genomic_DNA"/>
</dbReference>
<keyword evidence="5" id="KW-0547">Nucleotide-binding</keyword>
<keyword evidence="2" id="KW-0963">Cytoplasm</keyword>
<name>A0A2T0LS67_9PSEU</name>
<keyword evidence="3" id="KW-0808">Transferase</keyword>
<keyword evidence="8" id="KW-0460">Magnesium</keyword>
<dbReference type="OrthoDB" id="250531at2"/>
<keyword evidence="4" id="KW-0479">Metal-binding</keyword>
<keyword evidence="7" id="KW-0067">ATP-binding</keyword>
<dbReference type="AlphaFoldDB" id="A0A2T0LS67"/>
<evidence type="ECO:0000256" key="3">
    <source>
        <dbReference type="ARBA" id="ARBA00022679"/>
    </source>
</evidence>
<dbReference type="GO" id="GO:0006012">
    <property type="term" value="P:galactose metabolic process"/>
    <property type="evidence" value="ECO:0007669"/>
    <property type="project" value="UniProtKB-UniRule"/>
</dbReference>
<gene>
    <name evidence="15" type="ORF">B0I33_10732</name>
</gene>
<sequence>MTPARLAARTFRSVHGRAPLGVWSAPGRVNLIGEHTDYHDGFVLPFALPHRIAAAAAPRRDHMLTVATLGSDGRVQHAEPVDVRTLRPGSVTGWAAYPAGVAWVLREGGCLPGDAGADLVLAGDVPTGAGLSSSAALECAVALALLGLAGADPPGTHRRAELARRLQRAENEFVGVPTGVLDQTASLCCVAGHALFLDVRSGAAEQVPFDAARSGLRVLVIDTRARHSHAESGYADRRRGTERAARLLGVGSLRDIAVADLGATLGRLPGELRRLVRHVVTENARVLDVVAHLRAGEISAVGPLLDASHASLRDDYRVSVHELDLAVDLAREAGALGARMTGGGFGGSVVALVPDTGLRAVGDAVTAGFERARLRRPRVFAAAPSAGAGADREPSR</sequence>
<dbReference type="GO" id="GO:0005524">
    <property type="term" value="F:ATP binding"/>
    <property type="evidence" value="ECO:0007669"/>
    <property type="project" value="UniProtKB-UniRule"/>
</dbReference>
<dbReference type="InterPro" id="IPR000705">
    <property type="entry name" value="Galactokinase"/>
</dbReference>
<dbReference type="Pfam" id="PF10509">
    <property type="entry name" value="GalKase_gal_bdg"/>
    <property type="match status" value="1"/>
</dbReference>
<evidence type="ECO:0000256" key="5">
    <source>
        <dbReference type="ARBA" id="ARBA00022741"/>
    </source>
</evidence>
<dbReference type="InterPro" id="IPR006206">
    <property type="entry name" value="Mevalonate/galactokinase"/>
</dbReference>
<dbReference type="Pfam" id="PF00288">
    <property type="entry name" value="GHMP_kinases_N"/>
    <property type="match status" value="1"/>
</dbReference>
<dbReference type="InterPro" id="IPR013750">
    <property type="entry name" value="GHMP_kinase_C_dom"/>
</dbReference>
<dbReference type="EC" id="2.7.1.6" evidence="11"/>
<protein>
    <recommendedName>
        <fullName evidence="11">Galactokinase</fullName>
        <ecNumber evidence="11">2.7.1.6</ecNumber>
    </recommendedName>
</protein>
<dbReference type="GO" id="GO:0005829">
    <property type="term" value="C:cytosol"/>
    <property type="evidence" value="ECO:0007669"/>
    <property type="project" value="TreeGrafter"/>
</dbReference>
<evidence type="ECO:0000259" key="14">
    <source>
        <dbReference type="Pfam" id="PF10509"/>
    </source>
</evidence>
<dbReference type="InterPro" id="IPR036554">
    <property type="entry name" value="GHMP_kinase_C_sf"/>
</dbReference>
<dbReference type="InterPro" id="IPR020568">
    <property type="entry name" value="Ribosomal_Su5_D2-typ_SF"/>
</dbReference>
<dbReference type="InterPro" id="IPR006203">
    <property type="entry name" value="GHMP_knse_ATP-bd_CS"/>
</dbReference>
<dbReference type="InterPro" id="IPR006204">
    <property type="entry name" value="GHMP_kinase_N_dom"/>
</dbReference>
<dbReference type="RefSeq" id="WP_106179875.1">
    <property type="nucleotide sequence ID" value="NZ_PVNH01000007.1"/>
</dbReference>
<organism evidence="15 16">
    <name type="scientific">Prauserella shujinwangii</name>
    <dbReference type="NCBI Taxonomy" id="1453103"/>
    <lineage>
        <taxon>Bacteria</taxon>
        <taxon>Bacillati</taxon>
        <taxon>Actinomycetota</taxon>
        <taxon>Actinomycetes</taxon>
        <taxon>Pseudonocardiales</taxon>
        <taxon>Pseudonocardiaceae</taxon>
        <taxon>Prauserella</taxon>
    </lineage>
</organism>
<dbReference type="PROSITE" id="PS00627">
    <property type="entry name" value="GHMP_KINASES_ATP"/>
    <property type="match status" value="1"/>
</dbReference>
<proteinExistence type="inferred from homology"/>
<reference evidence="15 16" key="1">
    <citation type="submission" date="2018-03" db="EMBL/GenBank/DDBJ databases">
        <title>Genomic Encyclopedia of Type Strains, Phase III (KMG-III): the genomes of soil and plant-associated and newly described type strains.</title>
        <authorList>
            <person name="Whitman W."/>
        </authorList>
    </citation>
    <scope>NUCLEOTIDE SEQUENCE [LARGE SCALE GENOMIC DNA]</scope>
    <source>
        <strain evidence="15 16">CGMCC 4.7125</strain>
    </source>
</reference>
<evidence type="ECO:0000256" key="10">
    <source>
        <dbReference type="ARBA" id="ARBA00023277"/>
    </source>
</evidence>
<evidence type="ECO:0000259" key="12">
    <source>
        <dbReference type="Pfam" id="PF00288"/>
    </source>
</evidence>
<dbReference type="GO" id="GO:0004335">
    <property type="term" value="F:galactokinase activity"/>
    <property type="evidence" value="ECO:0007669"/>
    <property type="project" value="UniProtKB-UniRule"/>
</dbReference>
<dbReference type="InterPro" id="IPR019539">
    <property type="entry name" value="GalKase_N"/>
</dbReference>
<feature type="domain" description="GHMP kinase C-terminal" evidence="13">
    <location>
        <begin position="293"/>
        <end position="367"/>
    </location>
</feature>
<dbReference type="Gene3D" id="3.30.70.890">
    <property type="entry name" value="GHMP kinase, C-terminal domain"/>
    <property type="match status" value="1"/>
</dbReference>
<evidence type="ECO:0000256" key="9">
    <source>
        <dbReference type="ARBA" id="ARBA00023144"/>
    </source>
</evidence>
<dbReference type="PROSITE" id="PS00106">
    <property type="entry name" value="GALACTOKINASE"/>
    <property type="match status" value="1"/>
</dbReference>
<dbReference type="PANTHER" id="PTHR10457:SF7">
    <property type="entry name" value="GALACTOKINASE-RELATED"/>
    <property type="match status" value="1"/>
</dbReference>
<dbReference type="Proteomes" id="UP000238362">
    <property type="component" value="Unassembled WGS sequence"/>
</dbReference>
<dbReference type="PRINTS" id="PR00959">
    <property type="entry name" value="MEVGALKINASE"/>
</dbReference>
<dbReference type="SUPFAM" id="SSF55060">
    <property type="entry name" value="GHMP Kinase, C-terminal domain"/>
    <property type="match status" value="1"/>
</dbReference>
<evidence type="ECO:0000256" key="1">
    <source>
        <dbReference type="ARBA" id="ARBA00006566"/>
    </source>
</evidence>
<accession>A0A2T0LS67</accession>
<keyword evidence="9" id="KW-0299">Galactose metabolism</keyword>
<dbReference type="PRINTS" id="PR00473">
    <property type="entry name" value="GALCTOKINASE"/>
</dbReference>
<evidence type="ECO:0000256" key="6">
    <source>
        <dbReference type="ARBA" id="ARBA00022777"/>
    </source>
</evidence>
<dbReference type="InterPro" id="IPR014721">
    <property type="entry name" value="Ribsml_uS5_D2-typ_fold_subgr"/>
</dbReference>
<evidence type="ECO:0000256" key="8">
    <source>
        <dbReference type="ARBA" id="ARBA00022842"/>
    </source>
</evidence>
<dbReference type="Pfam" id="PF08544">
    <property type="entry name" value="GHMP_kinases_C"/>
    <property type="match status" value="1"/>
</dbReference>
<keyword evidence="10" id="KW-0119">Carbohydrate metabolism</keyword>
<dbReference type="PIRSF" id="PIRSF000530">
    <property type="entry name" value="Galactokinase"/>
    <property type="match status" value="1"/>
</dbReference>
<dbReference type="PANTHER" id="PTHR10457">
    <property type="entry name" value="MEVALONATE KINASE/GALACTOKINASE"/>
    <property type="match status" value="1"/>
</dbReference>
<evidence type="ECO:0000259" key="13">
    <source>
        <dbReference type="Pfam" id="PF08544"/>
    </source>
</evidence>